<dbReference type="GO" id="GO:0003700">
    <property type="term" value="F:DNA-binding transcription factor activity"/>
    <property type="evidence" value="ECO:0007669"/>
    <property type="project" value="InterPro"/>
</dbReference>
<dbReference type="Gene3D" id="4.10.280.10">
    <property type="entry name" value="Helix-loop-helix DNA-binding domain"/>
    <property type="match status" value="1"/>
</dbReference>
<keyword evidence="2" id="KW-0805">Transcription regulation</keyword>
<dbReference type="EMBL" id="CAJGYO010000017">
    <property type="protein sequence ID" value="CAD6332574.1"/>
    <property type="molecule type" value="Genomic_DNA"/>
</dbReference>
<dbReference type="FunFam" id="4.10.280.10:FF:000064">
    <property type="entry name" value="Transcription factor MUTE"/>
    <property type="match status" value="1"/>
</dbReference>
<reference evidence="7" key="1">
    <citation type="submission" date="2020-10" db="EMBL/GenBank/DDBJ databases">
        <authorList>
            <person name="Han B."/>
            <person name="Lu T."/>
            <person name="Zhao Q."/>
            <person name="Huang X."/>
            <person name="Zhao Y."/>
        </authorList>
    </citation>
    <scope>NUCLEOTIDE SEQUENCE</scope>
</reference>
<feature type="region of interest" description="Disordered" evidence="5">
    <location>
        <begin position="58"/>
        <end position="112"/>
    </location>
</feature>
<evidence type="ECO:0000313" key="8">
    <source>
        <dbReference type="Proteomes" id="UP000604825"/>
    </source>
</evidence>
<dbReference type="GO" id="GO:0045893">
    <property type="term" value="P:positive regulation of DNA-templated transcription"/>
    <property type="evidence" value="ECO:0007669"/>
    <property type="project" value="TreeGrafter"/>
</dbReference>
<dbReference type="AlphaFoldDB" id="A0A811RUK0"/>
<comment type="similarity">
    <text evidence="1">Belongs to the bHLH protein family.</text>
</comment>
<evidence type="ECO:0000259" key="6">
    <source>
        <dbReference type="PROSITE" id="PS50888"/>
    </source>
</evidence>
<dbReference type="PANTHER" id="PTHR46684">
    <property type="entry name" value="TRANSCRIPTION FACTOR FAMA"/>
    <property type="match status" value="1"/>
</dbReference>
<dbReference type="GO" id="GO:0005634">
    <property type="term" value="C:nucleus"/>
    <property type="evidence" value="ECO:0007669"/>
    <property type="project" value="TreeGrafter"/>
</dbReference>
<evidence type="ECO:0000256" key="4">
    <source>
        <dbReference type="ARBA" id="ARBA00023163"/>
    </source>
</evidence>
<gene>
    <name evidence="7" type="ORF">NCGR_LOCUS56672</name>
</gene>
<dbReference type="InterPro" id="IPR044283">
    <property type="entry name" value="FAMA/SPEECHLESS/MUTE-like"/>
</dbReference>
<dbReference type="SMART" id="SM00353">
    <property type="entry name" value="HLH"/>
    <property type="match status" value="1"/>
</dbReference>
<dbReference type="SUPFAM" id="SSF47459">
    <property type="entry name" value="HLH, helix-loop-helix DNA-binding domain"/>
    <property type="match status" value="1"/>
</dbReference>
<accession>A0A811RUK0</accession>
<evidence type="ECO:0000313" key="7">
    <source>
        <dbReference type="EMBL" id="CAD6332574.1"/>
    </source>
</evidence>
<keyword evidence="8" id="KW-1185">Reference proteome</keyword>
<name>A0A811RUK0_9POAL</name>
<evidence type="ECO:0000256" key="2">
    <source>
        <dbReference type="ARBA" id="ARBA00023015"/>
    </source>
</evidence>
<comment type="caution">
    <text evidence="7">The sequence shown here is derived from an EMBL/GenBank/DDBJ whole genome shotgun (WGS) entry which is preliminary data.</text>
</comment>
<evidence type="ECO:0000256" key="1">
    <source>
        <dbReference type="ARBA" id="ARBA00005510"/>
    </source>
</evidence>
<sequence length="218" mass="23429">MSHIAVERNRRRQMNEHLKVLRSLTPGLYIKRGDQASIIGGAIEFIKELQQVLESLEARKKRHSSGGGGHSFMSSSPSPTPSPRSHLLSSGSGSGSSAAASSTMATPSPPVAGSTTMMIKELAACCNSAVADVEAKISGSNVLLRTLSRRIPGQAVRMIAVLEGLHLEIGLECQLSVEDLAYEVQQIFVVCCRDSELPEPEQPQEDHQIMMYSSAMAI</sequence>
<proteinExistence type="inferred from homology"/>
<dbReference type="OrthoDB" id="675169at2759"/>
<dbReference type="Pfam" id="PF00010">
    <property type="entry name" value="HLH"/>
    <property type="match status" value="1"/>
</dbReference>
<organism evidence="7 8">
    <name type="scientific">Miscanthus lutarioriparius</name>
    <dbReference type="NCBI Taxonomy" id="422564"/>
    <lineage>
        <taxon>Eukaryota</taxon>
        <taxon>Viridiplantae</taxon>
        <taxon>Streptophyta</taxon>
        <taxon>Embryophyta</taxon>
        <taxon>Tracheophyta</taxon>
        <taxon>Spermatophyta</taxon>
        <taxon>Magnoliopsida</taxon>
        <taxon>Liliopsida</taxon>
        <taxon>Poales</taxon>
        <taxon>Poaceae</taxon>
        <taxon>PACMAD clade</taxon>
        <taxon>Panicoideae</taxon>
        <taxon>Andropogonodae</taxon>
        <taxon>Andropogoneae</taxon>
        <taxon>Saccharinae</taxon>
        <taxon>Miscanthus</taxon>
    </lineage>
</organism>
<protein>
    <recommendedName>
        <fullName evidence="6">BHLH domain-containing protein</fullName>
    </recommendedName>
</protein>
<dbReference type="InterPro" id="IPR036638">
    <property type="entry name" value="HLH_DNA-bd_sf"/>
</dbReference>
<evidence type="ECO:0000256" key="5">
    <source>
        <dbReference type="SAM" id="MobiDB-lite"/>
    </source>
</evidence>
<dbReference type="InterPro" id="IPR011598">
    <property type="entry name" value="bHLH_dom"/>
</dbReference>
<evidence type="ECO:0000256" key="3">
    <source>
        <dbReference type="ARBA" id="ARBA00023125"/>
    </source>
</evidence>
<dbReference type="PROSITE" id="PS50888">
    <property type="entry name" value="BHLH"/>
    <property type="match status" value="1"/>
</dbReference>
<keyword evidence="4" id="KW-0804">Transcription</keyword>
<feature type="compositionally biased region" description="Low complexity" evidence="5">
    <location>
        <begin position="71"/>
        <end position="102"/>
    </location>
</feature>
<dbReference type="GO" id="GO:0010052">
    <property type="term" value="P:guard cell differentiation"/>
    <property type="evidence" value="ECO:0007669"/>
    <property type="project" value="InterPro"/>
</dbReference>
<dbReference type="GO" id="GO:0046983">
    <property type="term" value="F:protein dimerization activity"/>
    <property type="evidence" value="ECO:0007669"/>
    <property type="project" value="InterPro"/>
</dbReference>
<dbReference type="Proteomes" id="UP000604825">
    <property type="component" value="Unassembled WGS sequence"/>
</dbReference>
<keyword evidence="3" id="KW-0238">DNA-binding</keyword>
<dbReference type="GO" id="GO:0003677">
    <property type="term" value="F:DNA binding"/>
    <property type="evidence" value="ECO:0007669"/>
    <property type="project" value="UniProtKB-KW"/>
</dbReference>
<dbReference type="PANTHER" id="PTHR46684:SF1">
    <property type="entry name" value="TRANSCRIPTION FACTOR MUTE"/>
    <property type="match status" value="1"/>
</dbReference>
<feature type="domain" description="BHLH" evidence="6">
    <location>
        <begin position="1"/>
        <end position="49"/>
    </location>
</feature>